<feature type="region of interest" description="Disordered" evidence="1">
    <location>
        <begin position="1"/>
        <end position="20"/>
    </location>
</feature>
<evidence type="ECO:0000313" key="2">
    <source>
        <dbReference type="EMBL" id="KAJ7631484.1"/>
    </source>
</evidence>
<evidence type="ECO:0000313" key="3">
    <source>
        <dbReference type="Proteomes" id="UP001221757"/>
    </source>
</evidence>
<dbReference type="Proteomes" id="UP001221757">
    <property type="component" value="Unassembled WGS sequence"/>
</dbReference>
<keyword evidence="3" id="KW-1185">Reference proteome</keyword>
<dbReference type="AlphaFoldDB" id="A0AAD7FPT8"/>
<comment type="caution">
    <text evidence="2">The sequence shown here is derived from an EMBL/GenBank/DDBJ whole genome shotgun (WGS) entry which is preliminary data.</text>
</comment>
<accession>A0AAD7FPT8</accession>
<reference evidence="2" key="1">
    <citation type="submission" date="2023-03" db="EMBL/GenBank/DDBJ databases">
        <title>Massive genome expansion in bonnet fungi (Mycena s.s.) driven by repeated elements and novel gene families across ecological guilds.</title>
        <authorList>
            <consortium name="Lawrence Berkeley National Laboratory"/>
            <person name="Harder C.B."/>
            <person name="Miyauchi S."/>
            <person name="Viragh M."/>
            <person name="Kuo A."/>
            <person name="Thoen E."/>
            <person name="Andreopoulos B."/>
            <person name="Lu D."/>
            <person name="Skrede I."/>
            <person name="Drula E."/>
            <person name="Henrissat B."/>
            <person name="Morin E."/>
            <person name="Kohler A."/>
            <person name="Barry K."/>
            <person name="LaButti K."/>
            <person name="Morin E."/>
            <person name="Salamov A."/>
            <person name="Lipzen A."/>
            <person name="Mereny Z."/>
            <person name="Hegedus B."/>
            <person name="Baldrian P."/>
            <person name="Stursova M."/>
            <person name="Weitz H."/>
            <person name="Taylor A."/>
            <person name="Grigoriev I.V."/>
            <person name="Nagy L.G."/>
            <person name="Martin F."/>
            <person name="Kauserud H."/>
        </authorList>
    </citation>
    <scope>NUCLEOTIDE SEQUENCE</scope>
    <source>
        <strain evidence="2">CBHHK067</strain>
    </source>
</reference>
<evidence type="ECO:0000256" key="1">
    <source>
        <dbReference type="SAM" id="MobiDB-lite"/>
    </source>
</evidence>
<protein>
    <submittedName>
        <fullName evidence="2">Uncharacterized protein</fullName>
    </submittedName>
</protein>
<gene>
    <name evidence="2" type="ORF">B0H17DRAFT_1150279</name>
</gene>
<organism evidence="2 3">
    <name type="scientific">Mycena rosella</name>
    <name type="common">Pink bonnet</name>
    <name type="synonym">Agaricus rosellus</name>
    <dbReference type="NCBI Taxonomy" id="1033263"/>
    <lineage>
        <taxon>Eukaryota</taxon>
        <taxon>Fungi</taxon>
        <taxon>Dikarya</taxon>
        <taxon>Basidiomycota</taxon>
        <taxon>Agaricomycotina</taxon>
        <taxon>Agaricomycetes</taxon>
        <taxon>Agaricomycetidae</taxon>
        <taxon>Agaricales</taxon>
        <taxon>Marasmiineae</taxon>
        <taxon>Mycenaceae</taxon>
        <taxon>Mycena</taxon>
    </lineage>
</organism>
<sequence length="222" mass="23869">MDLHSSNFRNAPGSPLQHIRGTATAGGRFARANLPSPLRPLSNMLLDRPACPYPPSSFAALATLRPSRAPQVAAAASQSPLMPVPSLRPHQCAPIRLREFLAANCAWRFGDSQPNGHNTFCEALVAVAFGIIPAGQFLWRLRCPDTAKQPLTSIAAASGDESVFVPTTAALAAKNWQKCMRWGEYPEGYLPQGCSGGVRRTPDSAIIPIVSTYEILVGYNVF</sequence>
<proteinExistence type="predicted"/>
<dbReference type="EMBL" id="JARKIE010000517">
    <property type="protein sequence ID" value="KAJ7631484.1"/>
    <property type="molecule type" value="Genomic_DNA"/>
</dbReference>
<name>A0AAD7FPT8_MYCRO</name>